<name>A0A2H6KGJ1_9APIC</name>
<evidence type="ECO:0000313" key="2">
    <source>
        <dbReference type="EMBL" id="GBE62120.1"/>
    </source>
</evidence>
<evidence type="ECO:0000313" key="3">
    <source>
        <dbReference type="Proteomes" id="UP000236319"/>
    </source>
</evidence>
<dbReference type="VEuPathDB" id="PiroplasmaDB:BOVATA_036130"/>
<dbReference type="Proteomes" id="UP000236319">
    <property type="component" value="Unassembled WGS sequence"/>
</dbReference>
<feature type="region of interest" description="Disordered" evidence="1">
    <location>
        <begin position="75"/>
        <end position="94"/>
    </location>
</feature>
<gene>
    <name evidence="2" type="ORF">BOVATA_036130</name>
</gene>
<dbReference type="AlphaFoldDB" id="A0A2H6KGJ1"/>
<protein>
    <submittedName>
        <fullName evidence="2">Uncharacterized protein</fullName>
    </submittedName>
</protein>
<feature type="region of interest" description="Disordered" evidence="1">
    <location>
        <begin position="1"/>
        <end position="41"/>
    </location>
</feature>
<dbReference type="RefSeq" id="XP_028868363.1">
    <property type="nucleotide sequence ID" value="XM_029012530.1"/>
</dbReference>
<reference evidence="2 3" key="1">
    <citation type="journal article" date="2017" name="BMC Genomics">
        <title>Whole-genome assembly of Babesia ovata and comparative genomics between closely related pathogens.</title>
        <authorList>
            <person name="Yamagishi J."/>
            <person name="Asada M."/>
            <person name="Hakimi H."/>
            <person name="Tanaka T.Q."/>
            <person name="Sugimoto C."/>
            <person name="Kawazu S."/>
        </authorList>
    </citation>
    <scope>NUCLEOTIDE SEQUENCE [LARGE SCALE GENOMIC DNA]</scope>
    <source>
        <strain evidence="2 3">Miyake</strain>
    </source>
</reference>
<feature type="compositionally biased region" description="Basic and acidic residues" evidence="1">
    <location>
        <begin position="1"/>
        <end position="10"/>
    </location>
</feature>
<dbReference type="EMBL" id="BDSA01000004">
    <property type="protein sequence ID" value="GBE62120.1"/>
    <property type="molecule type" value="Genomic_DNA"/>
</dbReference>
<sequence>MSSQKDERKMKAPAGDEGSNPPKRICTGGEKDGEERRRKGMDMLKRREKLMRLNRVLLDNLLEYCRLYNSPALDSLPVNSPSGTGGDGADANQDARHDIDHSLIQFEDILTRCQTFFDDFVDYSQSQKNWFLNILRRFPQSGDGPHGADGNPDNAHTAFQLVKRREELMLRNRALLNDLLEYCRLYNSPALASPPEKSPSDNGSDGADGNKDDTHAKDKLPPQDANDSKDE</sequence>
<keyword evidence="3" id="KW-1185">Reference proteome</keyword>
<feature type="compositionally biased region" description="Basic and acidic residues" evidence="1">
    <location>
        <begin position="29"/>
        <end position="41"/>
    </location>
</feature>
<proteinExistence type="predicted"/>
<accession>A0A2H6KGJ1</accession>
<evidence type="ECO:0000256" key="1">
    <source>
        <dbReference type="SAM" id="MobiDB-lite"/>
    </source>
</evidence>
<dbReference type="GeneID" id="39875890"/>
<feature type="compositionally biased region" description="Basic and acidic residues" evidence="1">
    <location>
        <begin position="208"/>
        <end position="231"/>
    </location>
</feature>
<comment type="caution">
    <text evidence="2">The sequence shown here is derived from an EMBL/GenBank/DDBJ whole genome shotgun (WGS) entry which is preliminary data.</text>
</comment>
<feature type="region of interest" description="Disordered" evidence="1">
    <location>
        <begin position="189"/>
        <end position="231"/>
    </location>
</feature>
<organism evidence="2 3">
    <name type="scientific">Babesia ovata</name>
    <dbReference type="NCBI Taxonomy" id="189622"/>
    <lineage>
        <taxon>Eukaryota</taxon>
        <taxon>Sar</taxon>
        <taxon>Alveolata</taxon>
        <taxon>Apicomplexa</taxon>
        <taxon>Aconoidasida</taxon>
        <taxon>Piroplasmida</taxon>
        <taxon>Babesiidae</taxon>
        <taxon>Babesia</taxon>
    </lineage>
</organism>